<organism evidence="2 3">
    <name type="scientific">Zalerion maritima</name>
    <dbReference type="NCBI Taxonomy" id="339359"/>
    <lineage>
        <taxon>Eukaryota</taxon>
        <taxon>Fungi</taxon>
        <taxon>Dikarya</taxon>
        <taxon>Ascomycota</taxon>
        <taxon>Pezizomycotina</taxon>
        <taxon>Sordariomycetes</taxon>
        <taxon>Lulworthiomycetidae</taxon>
        <taxon>Lulworthiales</taxon>
        <taxon>Lulworthiaceae</taxon>
        <taxon>Zalerion</taxon>
    </lineage>
</organism>
<dbReference type="AlphaFoldDB" id="A0AAD5RLW8"/>
<protein>
    <submittedName>
        <fullName evidence="2">Uncharacterized protein</fullName>
    </submittedName>
</protein>
<dbReference type="EMBL" id="JAKWBI020000295">
    <property type="protein sequence ID" value="KAJ2897101.1"/>
    <property type="molecule type" value="Genomic_DNA"/>
</dbReference>
<accession>A0AAD5RLW8</accession>
<feature type="compositionally biased region" description="Pro residues" evidence="1">
    <location>
        <begin position="49"/>
        <end position="60"/>
    </location>
</feature>
<comment type="caution">
    <text evidence="2">The sequence shown here is derived from an EMBL/GenBank/DDBJ whole genome shotgun (WGS) entry which is preliminary data.</text>
</comment>
<feature type="compositionally biased region" description="Polar residues" evidence="1">
    <location>
        <begin position="21"/>
        <end position="46"/>
    </location>
</feature>
<name>A0AAD5RLW8_9PEZI</name>
<feature type="region of interest" description="Disordered" evidence="1">
    <location>
        <begin position="1"/>
        <end position="109"/>
    </location>
</feature>
<evidence type="ECO:0000313" key="2">
    <source>
        <dbReference type="EMBL" id="KAJ2897101.1"/>
    </source>
</evidence>
<reference evidence="2" key="1">
    <citation type="submission" date="2022-07" db="EMBL/GenBank/DDBJ databases">
        <title>Draft genome sequence of Zalerion maritima ATCC 34329, a (micro)plastics degrading marine fungus.</title>
        <authorList>
            <person name="Paco A."/>
            <person name="Goncalves M.F.M."/>
            <person name="Rocha-Santos T.A.P."/>
            <person name="Alves A."/>
        </authorList>
    </citation>
    <scope>NUCLEOTIDE SEQUENCE</scope>
    <source>
        <strain evidence="2">ATCC 34329</strain>
    </source>
</reference>
<evidence type="ECO:0000313" key="3">
    <source>
        <dbReference type="Proteomes" id="UP001201980"/>
    </source>
</evidence>
<feature type="compositionally biased region" description="Low complexity" evidence="1">
    <location>
        <begin position="61"/>
        <end position="83"/>
    </location>
</feature>
<evidence type="ECO:0000256" key="1">
    <source>
        <dbReference type="SAM" id="MobiDB-lite"/>
    </source>
</evidence>
<gene>
    <name evidence="2" type="ORF">MKZ38_004980</name>
</gene>
<dbReference type="Proteomes" id="UP001201980">
    <property type="component" value="Unassembled WGS sequence"/>
</dbReference>
<keyword evidence="3" id="KW-1185">Reference proteome</keyword>
<sequence length="469" mass="50259">MTDPTTKDSATTALPTLVIPSGSSVQVPNATGNMLTDNQQTDTSNLRPPVTPGGTPPPTSPSSLAPPEGSPASVLSRPVSPSVRESRTFTPRPSTKEQPETPSPLSLRDKACSRTGLPISCSAEWLSQGLPVGVRVYVHNKPAASAGGIFRKAQKPGVKVQEHESADLAKDCGDPIAVLTSGPTILVGNKPCMLIVTPTPEKKWRASSDAINYQYNKQTKNDPKAVKMLDVSGQYLTPLRHYQARSRANSLANAFKNTLPISTIGGLSTKQNLVSTRAGRVWLCNMGCEGATGRKRDWAFVELDPNVVGSAERVNKVLIGGKETTLQPPKRGGAKAGTRVVLATAGSRNIPLGGVVSERLDSVYGYQSLQKITLDRDNILADGDAGACVVGEETGVYYGMLVMVGKLRREVEEELLQRKTGALARQEGKPGKEEVEPIRTQTVAWYVPFDKIIDDICITYPLDHIEFGP</sequence>
<proteinExistence type="predicted"/>